<gene>
    <name evidence="1" type="ORF">AWC27_08405</name>
</gene>
<keyword evidence="2" id="KW-1185">Reference proteome</keyword>
<evidence type="ECO:0000313" key="1">
    <source>
        <dbReference type="EMBL" id="ORW92739.1"/>
    </source>
</evidence>
<proteinExistence type="predicted"/>
<dbReference type="EMBL" id="LQPW01000148">
    <property type="protein sequence ID" value="ORW92739.1"/>
    <property type="molecule type" value="Genomic_DNA"/>
</dbReference>
<comment type="caution">
    <text evidence="1">The sequence shown here is derived from an EMBL/GenBank/DDBJ whole genome shotgun (WGS) entry which is preliminary data.</text>
</comment>
<sequence length="61" mass="6836">MAAARGCPARARSLRIALRLENSAIQFITRIDTRLHHPASRFWVCARRYAASHCCSVPVTV</sequence>
<reference evidence="1 2" key="1">
    <citation type="submission" date="2016-01" db="EMBL/GenBank/DDBJ databases">
        <title>The new phylogeny of the genus Mycobacterium.</title>
        <authorList>
            <person name="Tarcisio F."/>
            <person name="Conor M."/>
            <person name="Antonella G."/>
            <person name="Elisabetta G."/>
            <person name="Giulia F.S."/>
            <person name="Sara T."/>
            <person name="Anna F."/>
            <person name="Clotilde B."/>
            <person name="Roberto B."/>
            <person name="Veronica D.S."/>
            <person name="Fabio R."/>
            <person name="Monica P."/>
            <person name="Olivier J."/>
            <person name="Enrico T."/>
            <person name="Nicola S."/>
        </authorList>
    </citation>
    <scope>NUCLEOTIDE SEQUENCE [LARGE SCALE GENOMIC DNA]</scope>
    <source>
        <strain evidence="1 2">DSM 44166</strain>
    </source>
</reference>
<evidence type="ECO:0000313" key="2">
    <source>
        <dbReference type="Proteomes" id="UP000193317"/>
    </source>
</evidence>
<dbReference type="AlphaFoldDB" id="A0A1X2DYF5"/>
<dbReference type="Proteomes" id="UP000193317">
    <property type="component" value="Unassembled WGS sequence"/>
</dbReference>
<protein>
    <submittedName>
        <fullName evidence="1">Uncharacterized protein</fullName>
    </submittedName>
</protein>
<accession>A0A1X2DYF5</accession>
<organism evidence="1 2">
    <name type="scientific">Mycobacterium szulgai</name>
    <dbReference type="NCBI Taxonomy" id="1787"/>
    <lineage>
        <taxon>Bacteria</taxon>
        <taxon>Bacillati</taxon>
        <taxon>Actinomycetota</taxon>
        <taxon>Actinomycetes</taxon>
        <taxon>Mycobacteriales</taxon>
        <taxon>Mycobacteriaceae</taxon>
        <taxon>Mycobacterium</taxon>
    </lineage>
</organism>
<name>A0A1X2DYF5_MYCSZ</name>